<organism evidence="1 2">
    <name type="scientific">Rosa chinensis</name>
    <name type="common">China rose</name>
    <dbReference type="NCBI Taxonomy" id="74649"/>
    <lineage>
        <taxon>Eukaryota</taxon>
        <taxon>Viridiplantae</taxon>
        <taxon>Streptophyta</taxon>
        <taxon>Embryophyta</taxon>
        <taxon>Tracheophyta</taxon>
        <taxon>Spermatophyta</taxon>
        <taxon>Magnoliopsida</taxon>
        <taxon>eudicotyledons</taxon>
        <taxon>Gunneridae</taxon>
        <taxon>Pentapetalae</taxon>
        <taxon>rosids</taxon>
        <taxon>fabids</taxon>
        <taxon>Rosales</taxon>
        <taxon>Rosaceae</taxon>
        <taxon>Rosoideae</taxon>
        <taxon>Rosoideae incertae sedis</taxon>
        <taxon>Rosa</taxon>
    </lineage>
</organism>
<dbReference type="PANTHER" id="PTHR31170:SF17">
    <property type="match status" value="1"/>
</dbReference>
<dbReference type="InterPro" id="IPR004158">
    <property type="entry name" value="DUF247_pln"/>
</dbReference>
<evidence type="ECO:0000313" key="2">
    <source>
        <dbReference type="Proteomes" id="UP000238479"/>
    </source>
</evidence>
<gene>
    <name evidence="1" type="ORF">RchiOBHm_Chr3g0483151</name>
</gene>
<evidence type="ECO:0000313" key="1">
    <source>
        <dbReference type="EMBL" id="PRQ44792.1"/>
    </source>
</evidence>
<accession>A0A2P6RED3</accession>
<dbReference type="STRING" id="74649.A0A2P6RED3"/>
<dbReference type="Pfam" id="PF03140">
    <property type="entry name" value="DUF247"/>
    <property type="match status" value="1"/>
</dbReference>
<dbReference type="Proteomes" id="UP000238479">
    <property type="component" value="Chromosome 3"/>
</dbReference>
<dbReference type="Gramene" id="PRQ44792">
    <property type="protein sequence ID" value="PRQ44792"/>
    <property type="gene ID" value="RchiOBHm_Chr3g0483151"/>
</dbReference>
<sequence>MSIDFKDGVLMIPQLAIAEMNEPLFRNLIAFEQCYNGRGHKVTSYALLMDNLIASSKDVVFLCDKEIIHNWLSAEEASQLFSKLYSDTLIDDFCYGGLCATVNKYYKDGKSG</sequence>
<protein>
    <submittedName>
        <fullName evidence="1">Uncharacterized protein</fullName>
    </submittedName>
</protein>
<dbReference type="EMBL" id="PDCK01000041">
    <property type="protein sequence ID" value="PRQ44792.1"/>
    <property type="molecule type" value="Genomic_DNA"/>
</dbReference>
<dbReference type="PANTHER" id="PTHR31170">
    <property type="entry name" value="BNAC04G53230D PROTEIN"/>
    <property type="match status" value="1"/>
</dbReference>
<dbReference type="OMA" id="NCLINTA"/>
<name>A0A2P6RED3_ROSCH</name>
<reference evidence="1 2" key="1">
    <citation type="journal article" date="2018" name="Nat. Genet.">
        <title>The Rosa genome provides new insights in the design of modern roses.</title>
        <authorList>
            <person name="Bendahmane M."/>
        </authorList>
    </citation>
    <scope>NUCLEOTIDE SEQUENCE [LARGE SCALE GENOMIC DNA]</scope>
    <source>
        <strain evidence="2">cv. Old Blush</strain>
    </source>
</reference>
<proteinExistence type="predicted"/>
<dbReference type="AlphaFoldDB" id="A0A2P6RED3"/>
<comment type="caution">
    <text evidence="1">The sequence shown here is derived from an EMBL/GenBank/DDBJ whole genome shotgun (WGS) entry which is preliminary data.</text>
</comment>
<keyword evidence="2" id="KW-1185">Reference proteome</keyword>